<proteinExistence type="predicted"/>
<name>A0A4C1WTV5_EUMVA</name>
<reference evidence="1 2" key="1">
    <citation type="journal article" date="2019" name="Commun. Biol.">
        <title>The bagworm genome reveals a unique fibroin gene that provides high tensile strength.</title>
        <authorList>
            <person name="Kono N."/>
            <person name="Nakamura H."/>
            <person name="Ohtoshi R."/>
            <person name="Tomita M."/>
            <person name="Numata K."/>
            <person name="Arakawa K."/>
        </authorList>
    </citation>
    <scope>NUCLEOTIDE SEQUENCE [LARGE SCALE GENOMIC DNA]</scope>
</reference>
<dbReference type="Proteomes" id="UP000299102">
    <property type="component" value="Unassembled WGS sequence"/>
</dbReference>
<protein>
    <submittedName>
        <fullName evidence="1">Uncharacterized protein</fullName>
    </submittedName>
</protein>
<keyword evidence="2" id="KW-1185">Reference proteome</keyword>
<dbReference type="AlphaFoldDB" id="A0A4C1WTV5"/>
<evidence type="ECO:0000313" key="1">
    <source>
        <dbReference type="EMBL" id="GBP53555.1"/>
    </source>
</evidence>
<evidence type="ECO:0000313" key="2">
    <source>
        <dbReference type="Proteomes" id="UP000299102"/>
    </source>
</evidence>
<organism evidence="1 2">
    <name type="scientific">Eumeta variegata</name>
    <name type="common">Bagworm moth</name>
    <name type="synonym">Eumeta japonica</name>
    <dbReference type="NCBI Taxonomy" id="151549"/>
    <lineage>
        <taxon>Eukaryota</taxon>
        <taxon>Metazoa</taxon>
        <taxon>Ecdysozoa</taxon>
        <taxon>Arthropoda</taxon>
        <taxon>Hexapoda</taxon>
        <taxon>Insecta</taxon>
        <taxon>Pterygota</taxon>
        <taxon>Neoptera</taxon>
        <taxon>Endopterygota</taxon>
        <taxon>Lepidoptera</taxon>
        <taxon>Glossata</taxon>
        <taxon>Ditrysia</taxon>
        <taxon>Tineoidea</taxon>
        <taxon>Psychidae</taxon>
        <taxon>Oiketicinae</taxon>
        <taxon>Eumeta</taxon>
    </lineage>
</organism>
<sequence length="140" mass="15417">MIRLYHRPITVCFVYVLPHQNFQAILLSAVFPINYGKGVFKEKAFFVLKGRQRSSGFFGVAEIESVLNSRPLYSLSSDPSEACALTPSLQTRDKWNTTSHPVSRPPAPCLGEHIKTSAPDIVIGVVTNSRQQSPTRTGAA</sequence>
<accession>A0A4C1WTV5</accession>
<dbReference type="EMBL" id="BGZK01000628">
    <property type="protein sequence ID" value="GBP53555.1"/>
    <property type="molecule type" value="Genomic_DNA"/>
</dbReference>
<comment type="caution">
    <text evidence="1">The sequence shown here is derived from an EMBL/GenBank/DDBJ whole genome shotgun (WGS) entry which is preliminary data.</text>
</comment>
<gene>
    <name evidence="1" type="ORF">EVAR_41963_1</name>
</gene>